<dbReference type="Proteomes" id="UP000184604">
    <property type="component" value="Chromosome"/>
</dbReference>
<keyword evidence="2" id="KW-0695">RNA-directed DNA polymerase</keyword>
<dbReference type="EMBL" id="CP018335">
    <property type="protein sequence ID" value="APM41140.1"/>
    <property type="molecule type" value="Genomic_DNA"/>
</dbReference>
<reference evidence="2 3" key="1">
    <citation type="submission" date="2016-12" db="EMBL/GenBank/DDBJ databases">
        <title>Complete genome sequence of Clostridium kluyveri JZZ isolated from the pit mud of a Chinese flavor liquor-making factory.</title>
        <authorList>
            <person name="Wang Y."/>
        </authorList>
    </citation>
    <scope>NUCLEOTIDE SEQUENCE [LARGE SCALE GENOMIC DNA]</scope>
    <source>
        <strain evidence="2 3">JZZ</strain>
    </source>
</reference>
<keyword evidence="2" id="KW-0808">Transferase</keyword>
<dbReference type="Pfam" id="PF00078">
    <property type="entry name" value="RVT_1"/>
    <property type="match status" value="1"/>
</dbReference>
<gene>
    <name evidence="2" type="ORF">BS101_21775</name>
</gene>
<dbReference type="PROSITE" id="PS50878">
    <property type="entry name" value="RT_POL"/>
    <property type="match status" value="1"/>
</dbReference>
<evidence type="ECO:0000313" key="2">
    <source>
        <dbReference type="EMBL" id="APM41140.1"/>
    </source>
</evidence>
<feature type="domain" description="Reverse transcriptase" evidence="1">
    <location>
        <begin position="1"/>
        <end position="295"/>
    </location>
</feature>
<evidence type="ECO:0000313" key="3">
    <source>
        <dbReference type="Proteomes" id="UP000184604"/>
    </source>
</evidence>
<dbReference type="InterPro" id="IPR024937">
    <property type="entry name" value="Domain_X"/>
</dbReference>
<dbReference type="OrthoDB" id="9793236at2"/>
<name>A0A1L5FE94_CLOKL</name>
<organism evidence="2 3">
    <name type="scientific">Clostridium kluyveri</name>
    <dbReference type="NCBI Taxonomy" id="1534"/>
    <lineage>
        <taxon>Bacteria</taxon>
        <taxon>Bacillati</taxon>
        <taxon>Bacillota</taxon>
        <taxon>Clostridia</taxon>
        <taxon>Eubacteriales</taxon>
        <taxon>Clostridiaceae</taxon>
        <taxon>Clostridium</taxon>
    </lineage>
</organism>
<dbReference type="InterPro" id="IPR000477">
    <property type="entry name" value="RT_dom"/>
</dbReference>
<dbReference type="InterPro" id="IPR043502">
    <property type="entry name" value="DNA/RNA_pol_sf"/>
</dbReference>
<sequence>MQKAELILAILKDKSNKNPNYKFQRIYRYLFNMDFYLRAYFQVYSAGENTGNVVTEKVHSFNTEGVHKIIEKLKNESYYPESLEKSDKQNKKHSQIKGLYDNLIQQIIVEILQSIYNVNFSVNSHGFIPNKNCHTALYKIKTTCNGARWAVKGNIESCFYNINYDFVIKLLCEKISDGRFINLVRKFLAAGYMKGKKNYDTWSGIPQRENLANILINIYLDKFDKYINKEFGQVKYIRYLDNFIIFIFETKDLAEYMIENIKVFLKDKLNIEITEEEIFIIDLNKQRVKFLGYEITKLNNNFKGNKIDKSKEKRDTEIIQLLIPAEVIRKIIKPFILNGKPIHNNSRINLSVFKIISLYNREIIDLYNYYCLASDVNVKVRKFKFYHYLSLVKTLARKEQISVKQVINKYGIVFKGKDKNVLKKVVGINYMTKNGMETIIYCNESLERKNKPLANVNDIIWK</sequence>
<dbReference type="AlphaFoldDB" id="A0A1L5FE94"/>
<dbReference type="GO" id="GO:0006397">
    <property type="term" value="P:mRNA processing"/>
    <property type="evidence" value="ECO:0007669"/>
    <property type="project" value="InterPro"/>
</dbReference>
<dbReference type="SUPFAM" id="SSF56672">
    <property type="entry name" value="DNA/RNA polymerases"/>
    <property type="match status" value="1"/>
</dbReference>
<evidence type="ECO:0000259" key="1">
    <source>
        <dbReference type="PROSITE" id="PS50878"/>
    </source>
</evidence>
<dbReference type="GO" id="GO:0003964">
    <property type="term" value="F:RNA-directed DNA polymerase activity"/>
    <property type="evidence" value="ECO:0007669"/>
    <property type="project" value="UniProtKB-KW"/>
</dbReference>
<dbReference type="InterPro" id="IPR051083">
    <property type="entry name" value="GrpII_Intron_Splice-Mob/Def"/>
</dbReference>
<dbReference type="PANTHER" id="PTHR34047">
    <property type="entry name" value="NUCLEAR INTRON MATURASE 1, MITOCHONDRIAL-RELATED"/>
    <property type="match status" value="1"/>
</dbReference>
<proteinExistence type="predicted"/>
<keyword evidence="2" id="KW-0548">Nucleotidyltransferase</keyword>
<accession>A0A1L5FE94</accession>
<dbReference type="PANTHER" id="PTHR34047:SF8">
    <property type="entry name" value="PROTEIN YKFC"/>
    <property type="match status" value="1"/>
</dbReference>
<dbReference type="CDD" id="cd01651">
    <property type="entry name" value="RT_G2_intron"/>
    <property type="match status" value="1"/>
</dbReference>
<dbReference type="RefSeq" id="WP_073540994.1">
    <property type="nucleotide sequence ID" value="NZ_CP018335.1"/>
</dbReference>
<protein>
    <submittedName>
        <fullName evidence="2">Reverse transcriptase</fullName>
    </submittedName>
</protein>
<dbReference type="Pfam" id="PF01348">
    <property type="entry name" value="Intron_maturas2"/>
    <property type="match status" value="1"/>
</dbReference>